<name>A0ABD2WT32_9HYME</name>
<proteinExistence type="predicted"/>
<evidence type="ECO:0000313" key="10">
    <source>
        <dbReference type="Proteomes" id="UP001627154"/>
    </source>
</evidence>
<keyword evidence="4" id="KW-0255">Endonuclease</keyword>
<dbReference type="InterPro" id="IPR043502">
    <property type="entry name" value="DNA/RNA_pol_sf"/>
</dbReference>
<reference evidence="9 10" key="1">
    <citation type="journal article" date="2024" name="bioRxiv">
        <title>A reference genome for Trichogramma kaykai: A tiny desert-dwelling parasitoid wasp with competing sex-ratio distorters.</title>
        <authorList>
            <person name="Culotta J."/>
            <person name="Lindsey A.R."/>
        </authorList>
    </citation>
    <scope>NUCLEOTIDE SEQUENCE [LARGE SCALE GENOMIC DNA]</scope>
    <source>
        <strain evidence="9 10">KSX58</strain>
    </source>
</reference>
<evidence type="ECO:0000256" key="6">
    <source>
        <dbReference type="ARBA" id="ARBA00022918"/>
    </source>
</evidence>
<dbReference type="EMBL" id="JBJJXI010000073">
    <property type="protein sequence ID" value="KAL3396219.1"/>
    <property type="molecule type" value="Genomic_DNA"/>
</dbReference>
<keyword evidence="6" id="KW-0695">RNA-directed DNA polymerase</keyword>
<keyword evidence="10" id="KW-1185">Reference proteome</keyword>
<keyword evidence="3" id="KW-0540">Nuclease</keyword>
<evidence type="ECO:0000259" key="8">
    <source>
        <dbReference type="Pfam" id="PF17917"/>
    </source>
</evidence>
<dbReference type="Gene3D" id="3.10.20.370">
    <property type="match status" value="1"/>
</dbReference>
<feature type="compositionally biased region" description="Polar residues" evidence="7">
    <location>
        <begin position="436"/>
        <end position="445"/>
    </location>
</feature>
<gene>
    <name evidence="9" type="ORF">TKK_009810</name>
</gene>
<protein>
    <recommendedName>
        <fullName evidence="8">Reverse transcriptase RNase H-like domain-containing protein</fullName>
    </recommendedName>
</protein>
<accession>A0ABD2WT32</accession>
<feature type="compositionally biased region" description="Low complexity" evidence="7">
    <location>
        <begin position="449"/>
        <end position="458"/>
    </location>
</feature>
<keyword evidence="2" id="KW-0548">Nucleotidyltransferase</keyword>
<dbReference type="InterPro" id="IPR041373">
    <property type="entry name" value="RT_RNaseH"/>
</dbReference>
<keyword evidence="1" id="KW-0808">Transferase</keyword>
<organism evidence="9 10">
    <name type="scientific">Trichogramma kaykai</name>
    <dbReference type="NCBI Taxonomy" id="54128"/>
    <lineage>
        <taxon>Eukaryota</taxon>
        <taxon>Metazoa</taxon>
        <taxon>Ecdysozoa</taxon>
        <taxon>Arthropoda</taxon>
        <taxon>Hexapoda</taxon>
        <taxon>Insecta</taxon>
        <taxon>Pterygota</taxon>
        <taxon>Neoptera</taxon>
        <taxon>Endopterygota</taxon>
        <taxon>Hymenoptera</taxon>
        <taxon>Apocrita</taxon>
        <taxon>Proctotrupomorpha</taxon>
        <taxon>Chalcidoidea</taxon>
        <taxon>Trichogrammatidae</taxon>
        <taxon>Trichogramma</taxon>
    </lineage>
</organism>
<feature type="domain" description="Reverse transcriptase RNase H-like" evidence="8">
    <location>
        <begin position="27"/>
        <end position="132"/>
    </location>
</feature>
<dbReference type="Pfam" id="PF17917">
    <property type="entry name" value="RT_RNaseH"/>
    <property type="match status" value="1"/>
</dbReference>
<feature type="compositionally biased region" description="Low complexity" evidence="7">
    <location>
        <begin position="467"/>
        <end position="478"/>
    </location>
</feature>
<keyword evidence="5" id="KW-0378">Hydrolase</keyword>
<evidence type="ECO:0000256" key="5">
    <source>
        <dbReference type="ARBA" id="ARBA00022801"/>
    </source>
</evidence>
<evidence type="ECO:0000256" key="1">
    <source>
        <dbReference type="ARBA" id="ARBA00022679"/>
    </source>
</evidence>
<dbReference type="GO" id="GO:0003964">
    <property type="term" value="F:RNA-directed DNA polymerase activity"/>
    <property type="evidence" value="ECO:0007669"/>
    <property type="project" value="UniProtKB-KW"/>
</dbReference>
<dbReference type="Proteomes" id="UP001627154">
    <property type="component" value="Unassembled WGS sequence"/>
</dbReference>
<dbReference type="AlphaFoldDB" id="A0ABD2WT32"/>
<dbReference type="GO" id="GO:0004519">
    <property type="term" value="F:endonuclease activity"/>
    <property type="evidence" value="ECO:0007669"/>
    <property type="project" value="UniProtKB-KW"/>
</dbReference>
<dbReference type="FunFam" id="3.10.20.370:FF:000001">
    <property type="entry name" value="Retrovirus-related Pol polyprotein from transposon 17.6-like protein"/>
    <property type="match status" value="1"/>
</dbReference>
<comment type="caution">
    <text evidence="9">The sequence shown here is derived from an EMBL/GenBank/DDBJ whole genome shotgun (WGS) entry which is preliminary data.</text>
</comment>
<dbReference type="GO" id="GO:0016787">
    <property type="term" value="F:hydrolase activity"/>
    <property type="evidence" value="ECO:0007669"/>
    <property type="project" value="UniProtKB-KW"/>
</dbReference>
<evidence type="ECO:0000313" key="9">
    <source>
        <dbReference type="EMBL" id="KAL3396219.1"/>
    </source>
</evidence>
<sequence length="478" mass="53694">MDRDSPTSFQELQESIVDATCNTFLRPDAELALRTDASNIAIGAALEQKEPDGSWRPLGFFSRKLDPTQRKYSTYDRELLAVSASIKHFERILEGRTFTTWTDHRPLVYAAQQRSDKASPRQVRSLEFISRFNTTLKHARGEDNVVADALSRTELSEDTAQDNEVCNNNETLSRHQDDQISNVEVSTVSMPSVLTPSSIAEAQANDDELRNLQNSSLDLQRIVLNGFDVWCDVAHGVVRPYLPERLRRQAFEPWTDALPMVMLGLRNTYKDELQASPAEMIYGTTLRIPGDFCVPRTPITEKSVFVRKLRQLFRDIKPVPASRHSSKKPFVYKDLPSCTHVFKRIDRIRKPLEPPYSGPHRIINRINERTYNIEIDGEAKVVSTDQLKPAYLEHQDAAAPAEQPLQDAAVPAAVPAEQPAEDLVSTSASRRPRQKVSFTRSQNLLTGKGVAVAAAPEARATRRSPRRAASAEARAGRK</sequence>
<feature type="region of interest" description="Disordered" evidence="7">
    <location>
        <begin position="414"/>
        <end position="478"/>
    </location>
</feature>
<evidence type="ECO:0000256" key="7">
    <source>
        <dbReference type="SAM" id="MobiDB-lite"/>
    </source>
</evidence>
<dbReference type="PANTHER" id="PTHR38681:SF1">
    <property type="entry name" value="RETROVIRUS-RELATED POL POLYPROTEIN FROM TRANSPOSON 412-LIKE PROTEIN"/>
    <property type="match status" value="1"/>
</dbReference>
<dbReference type="SUPFAM" id="SSF56672">
    <property type="entry name" value="DNA/RNA polymerases"/>
    <property type="match status" value="1"/>
</dbReference>
<dbReference type="PANTHER" id="PTHR38681">
    <property type="entry name" value="RETROVIRUS-RELATED POL POLYPROTEIN FROM TRANSPOSON 412-LIKE PROTEIN-RELATED"/>
    <property type="match status" value="1"/>
</dbReference>
<evidence type="ECO:0000256" key="4">
    <source>
        <dbReference type="ARBA" id="ARBA00022759"/>
    </source>
</evidence>
<evidence type="ECO:0000256" key="3">
    <source>
        <dbReference type="ARBA" id="ARBA00022722"/>
    </source>
</evidence>
<evidence type="ECO:0000256" key="2">
    <source>
        <dbReference type="ARBA" id="ARBA00022695"/>
    </source>
</evidence>
<dbReference type="CDD" id="cd09274">
    <property type="entry name" value="RNase_HI_RT_Ty3"/>
    <property type="match status" value="1"/>
</dbReference>